<proteinExistence type="predicted"/>
<reference evidence="4" key="2">
    <citation type="submission" date="2019-12" db="EMBL/GenBank/DDBJ databases">
        <title>Complete and draft genome sequences of new strains and members of some known species of the genus Rathayibacter isolated from plants.</title>
        <authorList>
            <person name="Tarlachkov S.V."/>
            <person name="Starodumova I.P."/>
            <person name="Dorofeeva L.V."/>
            <person name="Prisyazhnaya N.V."/>
            <person name="Leyn S."/>
            <person name="Zlamal J."/>
            <person name="Elan M."/>
            <person name="Osterman A.L."/>
            <person name="Nadler S."/>
            <person name="Subbotin S.A."/>
            <person name="Evtushenko L.I."/>
        </authorList>
    </citation>
    <scope>NUCLEOTIDE SEQUENCE [LARGE SCALE GENOMIC DNA]</scope>
    <source>
        <strain evidence="4">VKM Ac-2761</strain>
    </source>
</reference>
<accession>A0A162GS42</accession>
<dbReference type="Proteomes" id="UP000076717">
    <property type="component" value="Unassembled WGS sequence"/>
</dbReference>
<dbReference type="Proteomes" id="UP000465031">
    <property type="component" value="Chromosome"/>
</dbReference>
<dbReference type="EMBL" id="CP047186">
    <property type="protein sequence ID" value="QHC56745.1"/>
    <property type="molecule type" value="Genomic_DNA"/>
</dbReference>
<evidence type="ECO:0000313" key="2">
    <source>
        <dbReference type="EMBL" id="QHC56745.1"/>
    </source>
</evidence>
<reference evidence="2" key="3">
    <citation type="submission" date="2019-12" db="EMBL/GenBank/DDBJ databases">
        <title>Complete and Draft Genome Sequences of New Strains and Members of Some Known Species of the Genus Rathayibacter isolated from Plants.</title>
        <authorList>
            <person name="Tarlachkov S.V."/>
            <person name="Starodumova I.P."/>
            <person name="Dorofeeva L.V."/>
            <person name="Prisyazhnaya N.V."/>
            <person name="Leyn S.A."/>
            <person name="Zlamal J.E."/>
            <person name="Elane M.L."/>
            <person name="Osterman A.L."/>
            <person name="Nadler S.A."/>
            <person name="Subbotin S.A."/>
            <person name="Evtushenko L.I."/>
        </authorList>
    </citation>
    <scope>NUCLEOTIDE SEQUENCE</scope>
    <source>
        <strain evidence="2">VKM Ac-2761</strain>
    </source>
</reference>
<dbReference type="EMBL" id="LIIN01000024">
    <property type="protein sequence ID" value="KZX21838.1"/>
    <property type="molecule type" value="Genomic_DNA"/>
</dbReference>
<dbReference type="AlphaFoldDB" id="A0A162GS42"/>
<organism evidence="1 3">
    <name type="scientific">Rathayibacter tanaceti</name>
    <dbReference type="NCBI Taxonomy" id="1671680"/>
    <lineage>
        <taxon>Bacteria</taxon>
        <taxon>Bacillati</taxon>
        <taxon>Actinomycetota</taxon>
        <taxon>Actinomycetes</taxon>
        <taxon>Micrococcales</taxon>
        <taxon>Microbacteriaceae</taxon>
        <taxon>Rathayibacter</taxon>
    </lineage>
</organism>
<dbReference type="RefSeq" id="WP_153038796.1">
    <property type="nucleotide sequence ID" value="NZ_CP047186.1"/>
</dbReference>
<protein>
    <submittedName>
        <fullName evidence="1">Uncharacterized protein</fullName>
    </submittedName>
</protein>
<keyword evidence="3" id="KW-1185">Reference proteome</keyword>
<evidence type="ECO:0000313" key="1">
    <source>
        <dbReference type="EMBL" id="KZX21838.1"/>
    </source>
</evidence>
<evidence type="ECO:0000313" key="4">
    <source>
        <dbReference type="Proteomes" id="UP000465031"/>
    </source>
</evidence>
<evidence type="ECO:0000313" key="3">
    <source>
        <dbReference type="Proteomes" id="UP000076717"/>
    </source>
</evidence>
<name>A0A162GS42_9MICO</name>
<sequence>MILILNEATRRYISQSSDDSALLAAVKEAINRARGTERYLFASRDALVSSRERAVLVADDAPVEGPAEGGSWRLYEM</sequence>
<reference evidence="1 3" key="1">
    <citation type="submission" date="2015-08" db="EMBL/GenBank/DDBJ databases">
        <title>Draft Genome Sequence of Rathayibacter sp. Strain VKM Ac-2596 Isolated from Leaf Gall Induced by Plant-Parasitic Nematodes.</title>
        <authorList>
            <person name="Vasilenko O.V."/>
            <person name="Starodumova I.P."/>
            <person name="Tarlachkov S.V."/>
            <person name="Dorofeeva L.V."/>
            <person name="Evtushenko L.I."/>
        </authorList>
    </citation>
    <scope>NUCLEOTIDE SEQUENCE [LARGE SCALE GENOMIC DNA]</scope>
    <source>
        <strain evidence="1 3">VKM Ac-2596</strain>
    </source>
</reference>
<gene>
    <name evidence="1" type="ORF">ACH61_01050</name>
    <name evidence="2" type="ORF">GSU10_14655</name>
</gene>
<dbReference type="KEGG" id="rte:GSU10_14655"/>